<evidence type="ECO:0000313" key="2">
    <source>
        <dbReference type="EMBL" id="NRT54791.1"/>
    </source>
</evidence>
<evidence type="ECO:0000313" key="3">
    <source>
        <dbReference type="Proteomes" id="UP001516061"/>
    </source>
</evidence>
<organism evidence="2 3">
    <name type="scientific">Sphaerotilus uruguayifluvii</name>
    <dbReference type="NCBI Taxonomy" id="2735897"/>
    <lineage>
        <taxon>Bacteria</taxon>
        <taxon>Pseudomonadati</taxon>
        <taxon>Pseudomonadota</taxon>
        <taxon>Betaproteobacteria</taxon>
        <taxon>Burkholderiales</taxon>
        <taxon>Sphaerotilaceae</taxon>
        <taxon>Sphaerotilus</taxon>
    </lineage>
</organism>
<reference evidence="2 3" key="1">
    <citation type="submission" date="2020-05" db="EMBL/GenBank/DDBJ databases">
        <title>Genomic Encyclopedia of Type Strains, Phase IV (KMG-V): Genome sequencing to study the core and pangenomes of soil and plant-associated prokaryotes.</title>
        <authorList>
            <person name="Whitman W."/>
        </authorList>
    </citation>
    <scope>NUCLEOTIDE SEQUENCE [LARGE SCALE GENOMIC DNA]</scope>
    <source>
        <strain evidence="2 3">C29</strain>
    </source>
</reference>
<feature type="compositionally biased region" description="Acidic residues" evidence="1">
    <location>
        <begin position="8"/>
        <end position="21"/>
    </location>
</feature>
<sequence>MTKPTNDQIEDAIADAEEAMDGDSKWPGLTYEQGVAEALRWSLGQTNLHPLSD</sequence>
<proteinExistence type="predicted"/>
<protein>
    <submittedName>
        <fullName evidence="2">Uncharacterized protein</fullName>
    </submittedName>
</protein>
<dbReference type="RefSeq" id="WP_173803757.1">
    <property type="nucleotide sequence ID" value="NZ_JABSNM010000002.1"/>
</dbReference>
<comment type="caution">
    <text evidence="2">The sequence shown here is derived from an EMBL/GenBank/DDBJ whole genome shotgun (WGS) entry which is preliminary data.</text>
</comment>
<dbReference type="Proteomes" id="UP001516061">
    <property type="component" value="Unassembled WGS sequence"/>
</dbReference>
<keyword evidence="3" id="KW-1185">Reference proteome</keyword>
<gene>
    <name evidence="2" type="ORF">HNQ01_000501</name>
</gene>
<accession>A0ABX2FXN9</accession>
<feature type="region of interest" description="Disordered" evidence="1">
    <location>
        <begin position="1"/>
        <end position="24"/>
    </location>
</feature>
<dbReference type="EMBL" id="JABSNM010000002">
    <property type="protein sequence ID" value="NRT54791.1"/>
    <property type="molecule type" value="Genomic_DNA"/>
</dbReference>
<name>A0ABX2FXN9_9BURK</name>
<evidence type="ECO:0000256" key="1">
    <source>
        <dbReference type="SAM" id="MobiDB-lite"/>
    </source>
</evidence>